<evidence type="ECO:0000313" key="2">
    <source>
        <dbReference type="Proteomes" id="UP000008466"/>
    </source>
</evidence>
<dbReference type="AlphaFoldDB" id="F0RY05"/>
<protein>
    <submittedName>
        <fullName evidence="1">Uncharacterized protein</fullName>
    </submittedName>
</protein>
<keyword evidence="2" id="KW-1185">Reference proteome</keyword>
<proteinExistence type="predicted"/>
<accession>F0RY05</accession>
<dbReference type="EMBL" id="CP002541">
    <property type="protein sequence ID" value="ADY12429.1"/>
    <property type="molecule type" value="Genomic_DNA"/>
</dbReference>
<evidence type="ECO:0000313" key="1">
    <source>
        <dbReference type="EMBL" id="ADY12429.1"/>
    </source>
</evidence>
<gene>
    <name evidence="1" type="ordered locus">SpiBuddy_0598</name>
</gene>
<organism evidence="1 2">
    <name type="scientific">Sphaerochaeta globosa (strain ATCC BAA-1886 / DSM 22777 / Buddy)</name>
    <name type="common">Spirochaeta sp. (strain Buddy)</name>
    <dbReference type="NCBI Taxonomy" id="158189"/>
    <lineage>
        <taxon>Bacteria</taxon>
        <taxon>Pseudomonadati</taxon>
        <taxon>Spirochaetota</taxon>
        <taxon>Spirochaetia</taxon>
        <taxon>Spirochaetales</taxon>
        <taxon>Sphaerochaetaceae</taxon>
        <taxon>Sphaerochaeta</taxon>
    </lineage>
</organism>
<dbReference type="Proteomes" id="UP000008466">
    <property type="component" value="Chromosome"/>
</dbReference>
<dbReference type="KEGG" id="sbu:SpiBuddy_0598"/>
<reference evidence="2" key="1">
    <citation type="submission" date="2011-02" db="EMBL/GenBank/DDBJ databases">
        <title>Complete sequence of Spirochaeta sp. Buddy.</title>
        <authorList>
            <person name="Lucas S."/>
            <person name="Copeland A."/>
            <person name="Lapidus A."/>
            <person name="Cheng J.-F."/>
            <person name="Goodwin L."/>
            <person name="Pitluck S."/>
            <person name="Zeytun A."/>
            <person name="Detter J.C."/>
            <person name="Han C."/>
            <person name="Tapia R."/>
            <person name="Land M."/>
            <person name="Hauser L."/>
            <person name="Kyrpides N."/>
            <person name="Ivanova N."/>
            <person name="Mikhailova N."/>
            <person name="Pagani I."/>
            <person name="Ritalahti K.M."/>
            <person name="Loeffler F.E."/>
            <person name="Woyke T."/>
        </authorList>
    </citation>
    <scope>NUCLEOTIDE SEQUENCE [LARGE SCALE GENOMIC DNA]</scope>
    <source>
        <strain evidence="2">ATCC BAA-1886 / DSM 22777 / Buddy</strain>
    </source>
</reference>
<name>F0RY05_SPHGB</name>
<sequence>MAGHSGQLQAIDNNYEKIVLSTDSLISFNSSKGISSTSCWKAAVDRFLIGLLLKLSLNCYLAVPVNFMESVPGFNGDPCCF</sequence>
<dbReference type="HOGENOM" id="CLU_2572061_0_0_12"/>